<gene>
    <name evidence="9" type="ORF">EV646_105470</name>
</gene>
<name>A0A4V2S4E1_9ACTN</name>
<keyword evidence="6 7" id="KW-0472">Membrane</keyword>
<dbReference type="SUPFAM" id="SSF103473">
    <property type="entry name" value="MFS general substrate transporter"/>
    <property type="match status" value="1"/>
</dbReference>
<keyword evidence="4 7" id="KW-0812">Transmembrane</keyword>
<evidence type="ECO:0000256" key="4">
    <source>
        <dbReference type="ARBA" id="ARBA00022692"/>
    </source>
</evidence>
<dbReference type="GO" id="GO:0022857">
    <property type="term" value="F:transmembrane transporter activity"/>
    <property type="evidence" value="ECO:0007669"/>
    <property type="project" value="InterPro"/>
</dbReference>
<dbReference type="EMBL" id="SLWR01000005">
    <property type="protein sequence ID" value="TCO47910.1"/>
    <property type="molecule type" value="Genomic_DNA"/>
</dbReference>
<feature type="transmembrane region" description="Helical" evidence="7">
    <location>
        <begin position="165"/>
        <end position="186"/>
    </location>
</feature>
<reference evidence="9 10" key="1">
    <citation type="journal article" date="2015" name="Stand. Genomic Sci.">
        <title>Genomic Encyclopedia of Bacterial and Archaeal Type Strains, Phase III: the genomes of soil and plant-associated and newly described type strains.</title>
        <authorList>
            <person name="Whitman W.B."/>
            <person name="Woyke T."/>
            <person name="Klenk H.P."/>
            <person name="Zhou Y."/>
            <person name="Lilburn T.G."/>
            <person name="Beck B.J."/>
            <person name="De Vos P."/>
            <person name="Vandamme P."/>
            <person name="Eisen J.A."/>
            <person name="Garrity G."/>
            <person name="Hugenholtz P."/>
            <person name="Kyrpides N.C."/>
        </authorList>
    </citation>
    <scope>NUCLEOTIDE SEQUENCE [LARGE SCALE GENOMIC DNA]</scope>
    <source>
        <strain evidence="9 10">VKM Ac-2541</strain>
    </source>
</reference>
<dbReference type="InterPro" id="IPR036259">
    <property type="entry name" value="MFS_trans_sf"/>
</dbReference>
<dbReference type="Pfam" id="PF07690">
    <property type="entry name" value="MFS_1"/>
    <property type="match status" value="2"/>
</dbReference>
<dbReference type="RefSeq" id="WP_132149768.1">
    <property type="nucleotide sequence ID" value="NZ_SLWR01000005.1"/>
</dbReference>
<dbReference type="PANTHER" id="PTHR42718:SF46">
    <property type="entry name" value="BLR6921 PROTEIN"/>
    <property type="match status" value="1"/>
</dbReference>
<feature type="transmembrane region" description="Helical" evidence="7">
    <location>
        <begin position="400"/>
        <end position="419"/>
    </location>
</feature>
<feature type="transmembrane region" description="Helical" evidence="7">
    <location>
        <begin position="263"/>
        <end position="283"/>
    </location>
</feature>
<keyword evidence="10" id="KW-1185">Reference proteome</keyword>
<dbReference type="GO" id="GO:0005886">
    <property type="term" value="C:plasma membrane"/>
    <property type="evidence" value="ECO:0007669"/>
    <property type="project" value="UniProtKB-SubCell"/>
</dbReference>
<feature type="transmembrane region" description="Helical" evidence="7">
    <location>
        <begin position="358"/>
        <end position="379"/>
    </location>
</feature>
<feature type="transmembrane region" description="Helical" evidence="7">
    <location>
        <begin position="431"/>
        <end position="451"/>
    </location>
</feature>
<keyword evidence="2" id="KW-0813">Transport</keyword>
<feature type="transmembrane region" description="Helical" evidence="7">
    <location>
        <begin position="222"/>
        <end position="243"/>
    </location>
</feature>
<dbReference type="PROSITE" id="PS50850">
    <property type="entry name" value="MFS"/>
    <property type="match status" value="1"/>
</dbReference>
<dbReference type="AlphaFoldDB" id="A0A4V2S4E1"/>
<evidence type="ECO:0000313" key="10">
    <source>
        <dbReference type="Proteomes" id="UP000295573"/>
    </source>
</evidence>
<feature type="domain" description="Major facilitator superfamily (MFS) profile" evidence="8">
    <location>
        <begin position="10"/>
        <end position="455"/>
    </location>
</feature>
<feature type="transmembrane region" description="Helical" evidence="7">
    <location>
        <begin position="76"/>
        <end position="95"/>
    </location>
</feature>
<keyword evidence="5 7" id="KW-1133">Transmembrane helix</keyword>
<feature type="transmembrane region" description="Helical" evidence="7">
    <location>
        <begin position="101"/>
        <end position="123"/>
    </location>
</feature>
<evidence type="ECO:0000256" key="2">
    <source>
        <dbReference type="ARBA" id="ARBA00022448"/>
    </source>
</evidence>
<feature type="transmembrane region" description="Helical" evidence="7">
    <location>
        <begin position="295"/>
        <end position="316"/>
    </location>
</feature>
<dbReference type="PROSITE" id="PS00216">
    <property type="entry name" value="SUGAR_TRANSPORT_1"/>
    <property type="match status" value="1"/>
</dbReference>
<dbReference type="Gene3D" id="1.20.1720.10">
    <property type="entry name" value="Multidrug resistance protein D"/>
    <property type="match status" value="1"/>
</dbReference>
<accession>A0A4V2S4E1</accession>
<feature type="transmembrane region" description="Helical" evidence="7">
    <location>
        <begin position="9"/>
        <end position="33"/>
    </location>
</feature>
<comment type="caution">
    <text evidence="9">The sequence shown here is derived from an EMBL/GenBank/DDBJ whole genome shotgun (WGS) entry which is preliminary data.</text>
</comment>
<feature type="transmembrane region" description="Helical" evidence="7">
    <location>
        <begin position="328"/>
        <end position="346"/>
    </location>
</feature>
<evidence type="ECO:0000256" key="3">
    <source>
        <dbReference type="ARBA" id="ARBA00022475"/>
    </source>
</evidence>
<dbReference type="Proteomes" id="UP000295573">
    <property type="component" value="Unassembled WGS sequence"/>
</dbReference>
<evidence type="ECO:0000256" key="6">
    <source>
        <dbReference type="ARBA" id="ARBA00023136"/>
    </source>
</evidence>
<dbReference type="PANTHER" id="PTHR42718">
    <property type="entry name" value="MAJOR FACILITATOR SUPERFAMILY MULTIDRUG TRANSPORTER MFSC"/>
    <property type="match status" value="1"/>
</dbReference>
<keyword evidence="3" id="KW-1003">Cell membrane</keyword>
<feature type="transmembrane region" description="Helical" evidence="7">
    <location>
        <begin position="198"/>
        <end position="216"/>
    </location>
</feature>
<proteinExistence type="predicted"/>
<dbReference type="InterPro" id="IPR020846">
    <property type="entry name" value="MFS_dom"/>
</dbReference>
<protein>
    <submittedName>
        <fullName evidence="9">EmrB/QacA subfamily drug resistance transporter</fullName>
    </submittedName>
</protein>
<evidence type="ECO:0000256" key="5">
    <source>
        <dbReference type="ARBA" id="ARBA00022989"/>
    </source>
</evidence>
<dbReference type="Gene3D" id="1.20.1250.20">
    <property type="entry name" value="MFS general substrate transporter like domains"/>
    <property type="match status" value="1"/>
</dbReference>
<feature type="transmembrane region" description="Helical" evidence="7">
    <location>
        <begin position="135"/>
        <end position="153"/>
    </location>
</feature>
<dbReference type="CDD" id="cd17321">
    <property type="entry name" value="MFS_MMR_MDR_like"/>
    <property type="match status" value="1"/>
</dbReference>
<evidence type="ECO:0000256" key="7">
    <source>
        <dbReference type="SAM" id="Phobius"/>
    </source>
</evidence>
<evidence type="ECO:0000313" key="9">
    <source>
        <dbReference type="EMBL" id="TCO47910.1"/>
    </source>
</evidence>
<organism evidence="9 10">
    <name type="scientific">Kribbella antiqua</name>
    <dbReference type="NCBI Taxonomy" id="2512217"/>
    <lineage>
        <taxon>Bacteria</taxon>
        <taxon>Bacillati</taxon>
        <taxon>Actinomycetota</taxon>
        <taxon>Actinomycetes</taxon>
        <taxon>Propionibacteriales</taxon>
        <taxon>Kribbellaceae</taxon>
        <taxon>Kribbella</taxon>
    </lineage>
</organism>
<feature type="transmembrane region" description="Helical" evidence="7">
    <location>
        <begin position="45"/>
        <end position="64"/>
    </location>
</feature>
<sequence>MVTESKRWFALALLCLTGFMIILDASIVLVAVPSIERELTFSTGGVQWVPSGYGLMFGGLLLLGGRIADLLGRRRVFIAGLLLFGASSLLCGFAWSGDALVLARGLQGAAAAVLLPSALSIVMTTFPAGPDRNKALGIWGATSGVGGTAGSLIGGPVTDGLGWQWIFFINVPVCLLVVVLAPVLLLDSRGPGRRGFDVAGAITVTAALIALVYAVVEAPASSVGRTVVLLLLSALLFGLFVLVEQRSTAPLVPLRIFRSRALVGGNLITISWGLTAFGLNFIYTQYAQLALGVSAVRYGLMSAVLAAAAVVASMIGQHLVTRFGPRRVAFASLLVAGAGTTVMTRLTVDSSYFELAFWGLTIFGAGLGAGTVAGSIASLSDVPSEDSGVASGLQSASFQIGGAVGIALLSAIATASTTGSTPAALTHGYRVAFLAVWACIAVGVAGCGLLISRSAADRHLEVVNGSAQ</sequence>
<evidence type="ECO:0000259" key="8">
    <source>
        <dbReference type="PROSITE" id="PS50850"/>
    </source>
</evidence>
<comment type="subcellular location">
    <subcellularLocation>
        <location evidence="1">Cell membrane</location>
        <topology evidence="1">Multi-pass membrane protein</topology>
    </subcellularLocation>
</comment>
<dbReference type="InterPro" id="IPR005829">
    <property type="entry name" value="Sugar_transporter_CS"/>
</dbReference>
<dbReference type="InterPro" id="IPR011701">
    <property type="entry name" value="MFS"/>
</dbReference>
<dbReference type="OrthoDB" id="7375466at2"/>
<evidence type="ECO:0000256" key="1">
    <source>
        <dbReference type="ARBA" id="ARBA00004651"/>
    </source>
</evidence>